<feature type="transmembrane region" description="Helical" evidence="7">
    <location>
        <begin position="354"/>
        <end position="375"/>
    </location>
</feature>
<dbReference type="PATRIC" id="fig|1196324.3.peg.1149"/>
<feature type="transmembrane region" description="Helical" evidence="7">
    <location>
        <begin position="218"/>
        <end position="244"/>
    </location>
</feature>
<evidence type="ECO:0000256" key="7">
    <source>
        <dbReference type="SAM" id="Phobius"/>
    </source>
</evidence>
<keyword evidence="10" id="KW-1185">Reference proteome</keyword>
<feature type="domain" description="Major facilitator superfamily (MFS) profile" evidence="8">
    <location>
        <begin position="228"/>
        <end position="411"/>
    </location>
</feature>
<sequence length="411" mass="44930">MSTTAAQERTGMLALLQNRVIRTILLSVLFLQIGIWVRNFAILLFVIEKTKENPIAISLISVAEFAPIFLFSFIGGTFADRWKPRKTMISCDLLSGASVFLVLLTLLVGSWKMIFFATLLSSILSQFSQPAGMKLFKLHVPEALIQPGMAMYQTVFALFMILGPVLGTVVYQQFGIMAAIGIMGCAFFLSAFALIGLPKDREVERGTERTTLIQEMKAGFRYVLSNQLLTLLGGCFAAAGLAIGMTQPLAVFLVTERLGLPKEMLQWLLAAFGIGMILGGGFILSLAKKMKPQTLLAIGMTINAIGLIAMGFSTTFWVTLMAEFISGLFMPCIQIGINTMILQNTEEAFVGRVMGILNPLFMGAMVVMMSIGGWMKAHLSILTIYETAACLMLLGVLILVPLLKKKHILKV</sequence>
<dbReference type="AlphaFoldDB" id="I8J3S6"/>
<dbReference type="EMBL" id="AKKV01000021">
    <property type="protein sequence ID" value="EIT86421.1"/>
    <property type="molecule type" value="Genomic_DNA"/>
</dbReference>
<evidence type="ECO:0000313" key="10">
    <source>
        <dbReference type="Proteomes" id="UP000004080"/>
    </source>
</evidence>
<feature type="transmembrane region" description="Helical" evidence="7">
    <location>
        <begin position="324"/>
        <end position="342"/>
    </location>
</feature>
<keyword evidence="5 7" id="KW-1133">Transmembrane helix</keyword>
<evidence type="ECO:0000256" key="2">
    <source>
        <dbReference type="ARBA" id="ARBA00022448"/>
    </source>
</evidence>
<evidence type="ECO:0000256" key="4">
    <source>
        <dbReference type="ARBA" id="ARBA00022692"/>
    </source>
</evidence>
<gene>
    <name evidence="9" type="ORF">A374_05646</name>
</gene>
<evidence type="ECO:0000256" key="3">
    <source>
        <dbReference type="ARBA" id="ARBA00022475"/>
    </source>
</evidence>
<evidence type="ECO:0000256" key="6">
    <source>
        <dbReference type="ARBA" id="ARBA00023136"/>
    </source>
</evidence>
<dbReference type="CDD" id="cd06173">
    <property type="entry name" value="MFS_MefA_like"/>
    <property type="match status" value="1"/>
</dbReference>
<accession>I8J3S6</accession>
<evidence type="ECO:0000256" key="1">
    <source>
        <dbReference type="ARBA" id="ARBA00004651"/>
    </source>
</evidence>
<feature type="transmembrane region" description="Helical" evidence="7">
    <location>
        <begin position="20"/>
        <end position="47"/>
    </location>
</feature>
<dbReference type="OrthoDB" id="2942684at2"/>
<feature type="transmembrane region" description="Helical" evidence="7">
    <location>
        <begin position="294"/>
        <end position="318"/>
    </location>
</feature>
<protein>
    <submittedName>
        <fullName evidence="9">Transporter, major facilitator family protein</fullName>
    </submittedName>
</protein>
<feature type="transmembrane region" description="Helical" evidence="7">
    <location>
        <begin position="381"/>
        <end position="403"/>
    </location>
</feature>
<dbReference type="InterPro" id="IPR036259">
    <property type="entry name" value="MFS_trans_sf"/>
</dbReference>
<evidence type="ECO:0000259" key="8">
    <source>
        <dbReference type="PROSITE" id="PS50850"/>
    </source>
</evidence>
<keyword evidence="4 7" id="KW-0812">Transmembrane</keyword>
<evidence type="ECO:0000256" key="5">
    <source>
        <dbReference type="ARBA" id="ARBA00022989"/>
    </source>
</evidence>
<keyword evidence="6 7" id="KW-0472">Membrane</keyword>
<feature type="transmembrane region" description="Helical" evidence="7">
    <location>
        <begin position="59"/>
        <end position="79"/>
    </location>
</feature>
<comment type="subcellular location">
    <subcellularLocation>
        <location evidence="1">Cell membrane</location>
        <topology evidence="1">Multi-pass membrane protein</topology>
    </subcellularLocation>
</comment>
<dbReference type="InterPro" id="IPR010290">
    <property type="entry name" value="TM_effector"/>
</dbReference>
<evidence type="ECO:0000313" key="9">
    <source>
        <dbReference type="EMBL" id="EIT86421.1"/>
    </source>
</evidence>
<dbReference type="Proteomes" id="UP000004080">
    <property type="component" value="Unassembled WGS sequence"/>
</dbReference>
<reference evidence="9 10" key="1">
    <citation type="journal article" date="2012" name="J. Bacteriol.">
        <title>Genome of Bacillus macauensis ZFHKF-1, a Long-Chain-Forming Bacterium.</title>
        <authorList>
            <person name="Cai L."/>
            <person name="Zhang T."/>
        </authorList>
    </citation>
    <scope>NUCLEOTIDE SEQUENCE [LARGE SCALE GENOMIC DNA]</scope>
    <source>
        <strain evidence="9 10">ZFHKF-1</strain>
    </source>
</reference>
<keyword evidence="2" id="KW-0813">Transport</keyword>
<dbReference type="Gene3D" id="1.20.1250.20">
    <property type="entry name" value="MFS general substrate transporter like domains"/>
    <property type="match status" value="1"/>
</dbReference>
<dbReference type="PANTHER" id="PTHR43266:SF8">
    <property type="entry name" value="MACROLIDE-EFFLUX PROTEIN"/>
    <property type="match status" value="1"/>
</dbReference>
<dbReference type="GO" id="GO:0022857">
    <property type="term" value="F:transmembrane transporter activity"/>
    <property type="evidence" value="ECO:0007669"/>
    <property type="project" value="InterPro"/>
</dbReference>
<dbReference type="Pfam" id="PF05977">
    <property type="entry name" value="MFS_3"/>
    <property type="match status" value="1"/>
</dbReference>
<feature type="transmembrane region" description="Helical" evidence="7">
    <location>
        <begin position="174"/>
        <end position="197"/>
    </location>
</feature>
<feature type="transmembrane region" description="Helical" evidence="7">
    <location>
        <begin position="264"/>
        <end position="287"/>
    </location>
</feature>
<dbReference type="SUPFAM" id="SSF103473">
    <property type="entry name" value="MFS general substrate transporter"/>
    <property type="match status" value="1"/>
</dbReference>
<name>I8J3S6_9BACL</name>
<keyword evidence="3" id="KW-1003">Cell membrane</keyword>
<dbReference type="STRING" id="1196324.A374_05646"/>
<dbReference type="InterPro" id="IPR020846">
    <property type="entry name" value="MFS_dom"/>
</dbReference>
<comment type="caution">
    <text evidence="9">The sequence shown here is derived from an EMBL/GenBank/DDBJ whole genome shotgun (WGS) entry which is preliminary data.</text>
</comment>
<proteinExistence type="predicted"/>
<dbReference type="GO" id="GO:0005886">
    <property type="term" value="C:plasma membrane"/>
    <property type="evidence" value="ECO:0007669"/>
    <property type="project" value="UniProtKB-SubCell"/>
</dbReference>
<dbReference type="PANTHER" id="PTHR43266">
    <property type="entry name" value="MACROLIDE-EFFLUX PROTEIN"/>
    <property type="match status" value="1"/>
</dbReference>
<dbReference type="eggNOG" id="COG2814">
    <property type="taxonomic scope" value="Bacteria"/>
</dbReference>
<organism evidence="9 10">
    <name type="scientific">Fictibacillus macauensis ZFHKF-1</name>
    <dbReference type="NCBI Taxonomy" id="1196324"/>
    <lineage>
        <taxon>Bacteria</taxon>
        <taxon>Bacillati</taxon>
        <taxon>Bacillota</taxon>
        <taxon>Bacilli</taxon>
        <taxon>Bacillales</taxon>
        <taxon>Fictibacillaceae</taxon>
        <taxon>Fictibacillus</taxon>
    </lineage>
</organism>
<feature type="transmembrane region" description="Helical" evidence="7">
    <location>
        <begin position="99"/>
        <end position="124"/>
    </location>
</feature>
<dbReference type="RefSeq" id="WP_007201226.1">
    <property type="nucleotide sequence ID" value="NZ_AKKV01000021.1"/>
</dbReference>
<dbReference type="PROSITE" id="PS50850">
    <property type="entry name" value="MFS"/>
    <property type="match status" value="1"/>
</dbReference>